<dbReference type="InterPro" id="IPR011992">
    <property type="entry name" value="EF-hand-dom_pair"/>
</dbReference>
<feature type="signal peptide" evidence="1">
    <location>
        <begin position="1"/>
        <end position="21"/>
    </location>
</feature>
<name>A0A9D4CC21_DREPO</name>
<protein>
    <recommendedName>
        <fullName evidence="4">EF-hand domain-containing protein</fullName>
    </recommendedName>
</protein>
<accession>A0A9D4CC21</accession>
<evidence type="ECO:0000313" key="2">
    <source>
        <dbReference type="EMBL" id="KAH3721406.1"/>
    </source>
</evidence>
<reference evidence="2" key="1">
    <citation type="journal article" date="2019" name="bioRxiv">
        <title>The Genome of the Zebra Mussel, Dreissena polymorpha: A Resource for Invasive Species Research.</title>
        <authorList>
            <person name="McCartney M.A."/>
            <person name="Auch B."/>
            <person name="Kono T."/>
            <person name="Mallez S."/>
            <person name="Zhang Y."/>
            <person name="Obille A."/>
            <person name="Becker A."/>
            <person name="Abrahante J.E."/>
            <person name="Garbe J."/>
            <person name="Badalamenti J.P."/>
            <person name="Herman A."/>
            <person name="Mangelson H."/>
            <person name="Liachko I."/>
            <person name="Sullivan S."/>
            <person name="Sone E.D."/>
            <person name="Koren S."/>
            <person name="Silverstein K.A.T."/>
            <person name="Beckman K.B."/>
            <person name="Gohl D.M."/>
        </authorList>
    </citation>
    <scope>NUCLEOTIDE SEQUENCE</scope>
    <source>
        <strain evidence="2">Duluth1</strain>
        <tissue evidence="2">Whole animal</tissue>
    </source>
</reference>
<dbReference type="EMBL" id="JAIWYP010000013">
    <property type="protein sequence ID" value="KAH3721406.1"/>
    <property type="molecule type" value="Genomic_DNA"/>
</dbReference>
<keyword evidence="1" id="KW-0732">Signal</keyword>
<evidence type="ECO:0000256" key="1">
    <source>
        <dbReference type="SAM" id="SignalP"/>
    </source>
</evidence>
<evidence type="ECO:0000313" key="3">
    <source>
        <dbReference type="Proteomes" id="UP000828390"/>
    </source>
</evidence>
<dbReference type="SUPFAM" id="SSF47473">
    <property type="entry name" value="EF-hand"/>
    <property type="match status" value="1"/>
</dbReference>
<proteinExistence type="predicted"/>
<sequence>MFRFLSVVLFIRAYVCENTMCWTVDHISNQIMMEADKNLDGIMQMSELMNELTVSWGLTSAGLTYHDFIAFWTAQYHDTHSTAHAFVANIDVDKNDLINEADIAAHLQQFDINPHDGQIQKEEFNAFLHAVHPDPHNHGAHGCH</sequence>
<gene>
    <name evidence="2" type="ORF">DPMN_064329</name>
</gene>
<comment type="caution">
    <text evidence="2">The sequence shown here is derived from an EMBL/GenBank/DDBJ whole genome shotgun (WGS) entry which is preliminary data.</text>
</comment>
<keyword evidence="3" id="KW-1185">Reference proteome</keyword>
<dbReference type="AlphaFoldDB" id="A0A9D4CC21"/>
<organism evidence="2 3">
    <name type="scientific">Dreissena polymorpha</name>
    <name type="common">Zebra mussel</name>
    <name type="synonym">Mytilus polymorpha</name>
    <dbReference type="NCBI Taxonomy" id="45954"/>
    <lineage>
        <taxon>Eukaryota</taxon>
        <taxon>Metazoa</taxon>
        <taxon>Spiralia</taxon>
        <taxon>Lophotrochozoa</taxon>
        <taxon>Mollusca</taxon>
        <taxon>Bivalvia</taxon>
        <taxon>Autobranchia</taxon>
        <taxon>Heteroconchia</taxon>
        <taxon>Euheterodonta</taxon>
        <taxon>Imparidentia</taxon>
        <taxon>Neoheterodontei</taxon>
        <taxon>Myida</taxon>
        <taxon>Dreissenoidea</taxon>
        <taxon>Dreissenidae</taxon>
        <taxon>Dreissena</taxon>
    </lineage>
</organism>
<evidence type="ECO:0008006" key="4">
    <source>
        <dbReference type="Google" id="ProtNLM"/>
    </source>
</evidence>
<feature type="chain" id="PRO_5039160529" description="EF-hand domain-containing protein" evidence="1">
    <location>
        <begin position="22"/>
        <end position="144"/>
    </location>
</feature>
<dbReference type="Proteomes" id="UP000828390">
    <property type="component" value="Unassembled WGS sequence"/>
</dbReference>
<reference evidence="2" key="2">
    <citation type="submission" date="2020-11" db="EMBL/GenBank/DDBJ databases">
        <authorList>
            <person name="McCartney M.A."/>
            <person name="Auch B."/>
            <person name="Kono T."/>
            <person name="Mallez S."/>
            <person name="Becker A."/>
            <person name="Gohl D.M."/>
            <person name="Silverstein K.A.T."/>
            <person name="Koren S."/>
            <person name="Bechman K.B."/>
            <person name="Herman A."/>
            <person name="Abrahante J.E."/>
            <person name="Garbe J."/>
        </authorList>
    </citation>
    <scope>NUCLEOTIDE SEQUENCE</scope>
    <source>
        <strain evidence="2">Duluth1</strain>
        <tissue evidence="2">Whole animal</tissue>
    </source>
</reference>
<dbReference type="Gene3D" id="1.10.238.10">
    <property type="entry name" value="EF-hand"/>
    <property type="match status" value="1"/>
</dbReference>